<dbReference type="Gene3D" id="3.30.70.150">
    <property type="entry name" value="RuBisCO large subunit, N-terminal domain"/>
    <property type="match status" value="1"/>
</dbReference>
<evidence type="ECO:0000313" key="2">
    <source>
        <dbReference type="EMBL" id="MBC9784127.1"/>
    </source>
</evidence>
<name>A0ABR7T004_HELCL</name>
<dbReference type="SUPFAM" id="SSF51649">
    <property type="entry name" value="RuBisCo, C-terminal domain"/>
    <property type="match status" value="1"/>
</dbReference>
<dbReference type="Pfam" id="PF00016">
    <property type="entry name" value="RuBisCO_large"/>
    <property type="match status" value="1"/>
</dbReference>
<dbReference type="SFLD" id="SFLDS00014">
    <property type="entry name" value="RuBisCO"/>
    <property type="match status" value="1"/>
</dbReference>
<proteinExistence type="predicted"/>
<sequence>MISGERFSVIYRLVGSEKEAIKKALDICLEQTVEFPEELVPRGMIRDHVVGRIESVTPISDVSVRDGLCGRTGTEAGATAGVCAGTASATEGSRPSCRVTISYAVETTSGELTQLLNVIFGNISIKPGIVVEEICLPESLLKSFRGPRFGRQGLRKLLGVPHRPLLFTALKPMGLSAAELAKMAYECALGGIDIIKDDHGLTNQVFAPYEERVRLCAEAVAKANRETGFNAIYVPNVTAPYNQLFQRARFAKEVGAQGLMISPALAGLDTMRELADDDSLALPIFSHPAFQGSYVTSAENGISHFALFGQITRLAGADGVVYPNFGGRFSFSREECRRIAEGTETPMGHIQPIFPCPGGGMSLEAIPDMLQVYGRDVTFLIGGGLFRHGPNLVENCRYFREMVEKMV</sequence>
<dbReference type="SFLD" id="SFLDF00158">
    <property type="entry name" value="5-methylthio-D-ribulose_1-phos"/>
    <property type="match status" value="1"/>
</dbReference>
<dbReference type="Proteomes" id="UP000617402">
    <property type="component" value="Unassembled WGS sequence"/>
</dbReference>
<dbReference type="SUPFAM" id="SSF54966">
    <property type="entry name" value="RuBisCO, large subunit, small (N-terminal) domain"/>
    <property type="match status" value="1"/>
</dbReference>
<dbReference type="InterPro" id="IPR000685">
    <property type="entry name" value="RuBisCO_lsu_C"/>
</dbReference>
<keyword evidence="3" id="KW-1185">Reference proteome</keyword>
<comment type="caution">
    <text evidence="2">The sequence shown here is derived from an EMBL/GenBank/DDBJ whole genome shotgun (WGS) entry which is preliminary data.</text>
</comment>
<dbReference type="InterPro" id="IPR036376">
    <property type="entry name" value="RuBisCO_lsu_C_sf"/>
</dbReference>
<dbReference type="SFLD" id="SFLDG00301">
    <property type="entry name" value="RuBisCO-like_proteins"/>
    <property type="match status" value="1"/>
</dbReference>
<evidence type="ECO:0000313" key="3">
    <source>
        <dbReference type="Proteomes" id="UP000617402"/>
    </source>
</evidence>
<dbReference type="EMBL" id="JACVHF010000004">
    <property type="protein sequence ID" value="MBC9784127.1"/>
    <property type="molecule type" value="Genomic_DNA"/>
</dbReference>
<dbReference type="InterPro" id="IPR036422">
    <property type="entry name" value="RuBisCO_lsu_N_sf"/>
</dbReference>
<gene>
    <name evidence="2" type="ORF">H1S01_06335</name>
</gene>
<protein>
    <submittedName>
        <fullName evidence="2">Ribulose 1,5-bisphosphate carboxylase large subunit</fullName>
    </submittedName>
</protein>
<feature type="domain" description="Ribulose bisphosphate carboxylase large subunit C-terminal" evidence="1">
    <location>
        <begin position="153"/>
        <end position="388"/>
    </location>
</feature>
<dbReference type="PANTHER" id="PTHR42704:SF17">
    <property type="entry name" value="RIBULOSE BISPHOSPHATE CARBOXYLASE LARGE CHAIN"/>
    <property type="match status" value="1"/>
</dbReference>
<dbReference type="RefSeq" id="WP_188039256.1">
    <property type="nucleotide sequence ID" value="NZ_JACVHF010000004.1"/>
</dbReference>
<organism evidence="2 3">
    <name type="scientific">Heliobacterium chlorum</name>
    <dbReference type="NCBI Taxonomy" id="2698"/>
    <lineage>
        <taxon>Bacteria</taxon>
        <taxon>Bacillati</taxon>
        <taxon>Bacillota</taxon>
        <taxon>Clostridia</taxon>
        <taxon>Eubacteriales</taxon>
        <taxon>Heliobacteriaceae</taxon>
        <taxon>Heliobacterium</taxon>
    </lineage>
</organism>
<accession>A0ABR7T004</accession>
<dbReference type="PANTHER" id="PTHR42704">
    <property type="entry name" value="RIBULOSE BISPHOSPHATE CARBOXYLASE"/>
    <property type="match status" value="1"/>
</dbReference>
<dbReference type="InterPro" id="IPR033966">
    <property type="entry name" value="RuBisCO"/>
</dbReference>
<dbReference type="Gene3D" id="3.20.20.110">
    <property type="entry name" value="Ribulose bisphosphate carboxylase, large subunit, C-terminal domain"/>
    <property type="match status" value="1"/>
</dbReference>
<reference evidence="2 3" key="1">
    <citation type="submission" date="2020-07" db="EMBL/GenBank/DDBJ databases">
        <title>Draft whole-genome sequence of Heliobacterium chlorum DSM 3682, type strain.</title>
        <authorList>
            <person name="Kyndt J.A."/>
            <person name="Meyer T.E."/>
            <person name="Imhoff J.F."/>
        </authorList>
    </citation>
    <scope>NUCLEOTIDE SEQUENCE [LARGE SCALE GENOMIC DNA]</scope>
    <source>
        <strain evidence="2 3">DSM 3682</strain>
    </source>
</reference>
<dbReference type="CDD" id="cd08210">
    <property type="entry name" value="RLP_RrRLP"/>
    <property type="match status" value="1"/>
</dbReference>
<evidence type="ECO:0000259" key="1">
    <source>
        <dbReference type="Pfam" id="PF00016"/>
    </source>
</evidence>